<name>A0A3Q7XN13_CICAR</name>
<dbReference type="GO" id="GO:0031640">
    <property type="term" value="P:killing of cells of another organism"/>
    <property type="evidence" value="ECO:0007669"/>
    <property type="project" value="UniProtKB-UniRule"/>
</dbReference>
<evidence type="ECO:0000256" key="4">
    <source>
        <dbReference type="ARBA" id="ARBA00022529"/>
    </source>
</evidence>
<comment type="subcellular location">
    <subcellularLocation>
        <location evidence="1 9">Secreted</location>
    </subcellularLocation>
</comment>
<evidence type="ECO:0000256" key="1">
    <source>
        <dbReference type="ARBA" id="ARBA00004613"/>
    </source>
</evidence>
<keyword evidence="10" id="KW-1185">Reference proteome</keyword>
<dbReference type="OrthoDB" id="993238at2759"/>
<keyword evidence="5 9" id="KW-0295">Fungicide</keyword>
<dbReference type="PANTHER" id="PTHR36788">
    <property type="entry name" value="DEFENSIN-LIKE PROTEIN 183"/>
    <property type="match status" value="1"/>
</dbReference>
<accession>A0A3Q7XN13</accession>
<sequence>MAKHITKSFYFFVILASIAAMVLMVEGNVCSKIYQRCDDINCDEHCKSVYGKSNIGYICDTYNSCTCFFEQDASSKDTCYVGMGFCFGSCDLACCQAKCAQTLKNGFGDCFPNFGTKDRCICAYNS</sequence>
<keyword evidence="4 9" id="KW-0929">Antimicrobial</keyword>
<evidence type="ECO:0000256" key="8">
    <source>
        <dbReference type="ARBA" id="ARBA00023157"/>
    </source>
</evidence>
<keyword evidence="8" id="KW-1015">Disulfide bond</keyword>
<evidence type="ECO:0000256" key="9">
    <source>
        <dbReference type="RuleBase" id="RU367109"/>
    </source>
</evidence>
<reference evidence="11" key="2">
    <citation type="submission" date="2025-08" db="UniProtKB">
        <authorList>
            <consortium name="RefSeq"/>
        </authorList>
    </citation>
    <scope>IDENTIFICATION</scope>
    <source>
        <tissue evidence="11">Etiolated seedlings</tissue>
    </source>
</reference>
<comment type="similarity">
    <text evidence="2 9">Belongs to the DEFL family.</text>
</comment>
<feature type="signal peptide" evidence="9">
    <location>
        <begin position="1"/>
        <end position="27"/>
    </location>
</feature>
<keyword evidence="3 9" id="KW-0964">Secreted</keyword>
<dbReference type="PaxDb" id="3827-XP_004488133.1"/>
<evidence type="ECO:0000256" key="7">
    <source>
        <dbReference type="ARBA" id="ARBA00022821"/>
    </source>
</evidence>
<keyword evidence="7 9" id="KW-0611">Plant defense</keyword>
<proteinExistence type="inferred from homology"/>
<evidence type="ECO:0000313" key="11">
    <source>
        <dbReference type="RefSeq" id="XP_027188308.1"/>
    </source>
</evidence>
<evidence type="ECO:0000256" key="6">
    <source>
        <dbReference type="ARBA" id="ARBA00022729"/>
    </source>
</evidence>
<dbReference type="RefSeq" id="XP_027188308.1">
    <property type="nucleotide sequence ID" value="XM_027332507.1"/>
</dbReference>
<dbReference type="GO" id="GO:0005576">
    <property type="term" value="C:extracellular region"/>
    <property type="evidence" value="ECO:0007669"/>
    <property type="project" value="UniProtKB-SubCell"/>
</dbReference>
<dbReference type="AlphaFoldDB" id="A0A3Q7XN13"/>
<feature type="chain" id="PRO_5027144092" description="Defensin-like protein" evidence="9">
    <location>
        <begin position="28"/>
        <end position="126"/>
    </location>
</feature>
<dbReference type="PANTHER" id="PTHR36788:SF2">
    <property type="entry name" value="DEFENSIN-LIKE PROTEIN 183"/>
    <property type="match status" value="1"/>
</dbReference>
<organism evidence="10 11">
    <name type="scientific">Cicer arietinum</name>
    <name type="common">Chickpea</name>
    <name type="synonym">Garbanzo</name>
    <dbReference type="NCBI Taxonomy" id="3827"/>
    <lineage>
        <taxon>Eukaryota</taxon>
        <taxon>Viridiplantae</taxon>
        <taxon>Streptophyta</taxon>
        <taxon>Embryophyta</taxon>
        <taxon>Tracheophyta</taxon>
        <taxon>Spermatophyta</taxon>
        <taxon>Magnoliopsida</taxon>
        <taxon>eudicotyledons</taxon>
        <taxon>Gunneridae</taxon>
        <taxon>Pentapetalae</taxon>
        <taxon>rosids</taxon>
        <taxon>fabids</taxon>
        <taxon>Fabales</taxon>
        <taxon>Fabaceae</taxon>
        <taxon>Papilionoideae</taxon>
        <taxon>50 kb inversion clade</taxon>
        <taxon>NPAAA clade</taxon>
        <taxon>Hologalegina</taxon>
        <taxon>IRL clade</taxon>
        <taxon>Cicereae</taxon>
        <taxon>Cicer</taxon>
    </lineage>
</organism>
<dbReference type="InterPro" id="IPR039641">
    <property type="entry name" value="LCR"/>
</dbReference>
<evidence type="ECO:0000256" key="5">
    <source>
        <dbReference type="ARBA" id="ARBA00022577"/>
    </source>
</evidence>
<evidence type="ECO:0000256" key="2">
    <source>
        <dbReference type="ARBA" id="ARBA00006722"/>
    </source>
</evidence>
<reference evidence="10" key="1">
    <citation type="journal article" date="2013" name="Nat. Biotechnol.">
        <title>Draft genome sequence of chickpea (Cicer arietinum) provides a resource for trait improvement.</title>
        <authorList>
            <person name="Varshney R.K."/>
            <person name="Song C."/>
            <person name="Saxena R.K."/>
            <person name="Azam S."/>
            <person name="Yu S."/>
            <person name="Sharpe A.G."/>
            <person name="Cannon S."/>
            <person name="Baek J."/>
            <person name="Rosen B.D."/>
            <person name="Tar'an B."/>
            <person name="Millan T."/>
            <person name="Zhang X."/>
            <person name="Ramsay L.D."/>
            <person name="Iwata A."/>
            <person name="Wang Y."/>
            <person name="Nelson W."/>
            <person name="Farmer A.D."/>
            <person name="Gaur P.M."/>
            <person name="Soderlund C."/>
            <person name="Penmetsa R.V."/>
            <person name="Xu C."/>
            <person name="Bharti A.K."/>
            <person name="He W."/>
            <person name="Winter P."/>
            <person name="Zhao S."/>
            <person name="Hane J.K."/>
            <person name="Carrasquilla-Garcia N."/>
            <person name="Condie J.A."/>
            <person name="Upadhyaya H.D."/>
            <person name="Luo M.C."/>
            <person name="Thudi M."/>
            <person name="Gowda C.L."/>
            <person name="Singh N.P."/>
            <person name="Lichtenzveig J."/>
            <person name="Gali K.K."/>
            <person name="Rubio J."/>
            <person name="Nadarajan N."/>
            <person name="Dolezel J."/>
            <person name="Bansal K.C."/>
            <person name="Xu X."/>
            <person name="Edwards D."/>
            <person name="Zhang G."/>
            <person name="Kahl G."/>
            <person name="Gil J."/>
            <person name="Singh K.B."/>
            <person name="Datta S.K."/>
            <person name="Jackson S.A."/>
            <person name="Wang J."/>
            <person name="Cook D.R."/>
        </authorList>
    </citation>
    <scope>NUCLEOTIDE SEQUENCE [LARGE SCALE GENOMIC DNA]</scope>
    <source>
        <strain evidence="10">cv. CDC Frontier</strain>
    </source>
</reference>
<keyword evidence="6 9" id="KW-0732">Signal</keyword>
<gene>
    <name evidence="11" type="primary">LOC113785723</name>
</gene>
<dbReference type="Proteomes" id="UP000087171">
    <property type="component" value="Chromosome Ca1"/>
</dbReference>
<protein>
    <recommendedName>
        <fullName evidence="9">Defensin-like protein</fullName>
    </recommendedName>
</protein>
<dbReference type="GO" id="GO:0050832">
    <property type="term" value="P:defense response to fungus"/>
    <property type="evidence" value="ECO:0007669"/>
    <property type="project" value="UniProtKB-UniRule"/>
</dbReference>
<evidence type="ECO:0000256" key="3">
    <source>
        <dbReference type="ARBA" id="ARBA00022525"/>
    </source>
</evidence>
<evidence type="ECO:0000313" key="10">
    <source>
        <dbReference type="Proteomes" id="UP000087171"/>
    </source>
</evidence>